<feature type="transmembrane region" description="Helical" evidence="8">
    <location>
        <begin position="745"/>
        <end position="765"/>
    </location>
</feature>
<dbReference type="InterPro" id="IPR023298">
    <property type="entry name" value="ATPase_P-typ_TM_dom_sf"/>
</dbReference>
<organism evidence="12 13">
    <name type="scientific">candidate division WWE3 bacterium RIFCSPLOWO2_12_FULL_36_10</name>
    <dbReference type="NCBI Taxonomy" id="1802630"/>
    <lineage>
        <taxon>Bacteria</taxon>
        <taxon>Katanobacteria</taxon>
    </lineage>
</organism>
<dbReference type="InterPro" id="IPR008250">
    <property type="entry name" value="ATPase_P-typ_transduc_dom_A_sf"/>
</dbReference>
<comment type="caution">
    <text evidence="12">The sequence shown here is derived from an EMBL/GenBank/DDBJ whole genome shotgun (WGS) entry which is preliminary data.</text>
</comment>
<feature type="transmembrane region" description="Helical" evidence="8">
    <location>
        <begin position="714"/>
        <end position="733"/>
    </location>
</feature>
<dbReference type="Pfam" id="PF00690">
    <property type="entry name" value="Cation_ATPase_N"/>
    <property type="match status" value="1"/>
</dbReference>
<comment type="subcellular location">
    <subcellularLocation>
        <location evidence="1">Membrane</location>
        <topology evidence="1">Multi-pass membrane protein</topology>
    </subcellularLocation>
</comment>
<dbReference type="NCBIfam" id="TIGR01494">
    <property type="entry name" value="ATPase_P-type"/>
    <property type="match status" value="2"/>
</dbReference>
<evidence type="ECO:0000256" key="8">
    <source>
        <dbReference type="SAM" id="Phobius"/>
    </source>
</evidence>
<dbReference type="InterPro" id="IPR004014">
    <property type="entry name" value="ATPase_P-typ_cation-transptr_N"/>
</dbReference>
<dbReference type="SUPFAM" id="SSF81665">
    <property type="entry name" value="Calcium ATPase, transmembrane domain M"/>
    <property type="match status" value="1"/>
</dbReference>
<feature type="transmembrane region" description="Helical" evidence="8">
    <location>
        <begin position="680"/>
        <end position="702"/>
    </location>
</feature>
<dbReference type="SFLD" id="SFLDG00002">
    <property type="entry name" value="C1.7:_P-type_atpase_like"/>
    <property type="match status" value="1"/>
</dbReference>
<dbReference type="SFLD" id="SFLDS00003">
    <property type="entry name" value="Haloacid_Dehalogenase"/>
    <property type="match status" value="1"/>
</dbReference>
<evidence type="ECO:0000256" key="4">
    <source>
        <dbReference type="ARBA" id="ARBA00022840"/>
    </source>
</evidence>
<dbReference type="Pfam" id="PF00689">
    <property type="entry name" value="Cation_ATPase_C"/>
    <property type="match status" value="1"/>
</dbReference>
<dbReference type="PROSITE" id="PS00154">
    <property type="entry name" value="ATPASE_E1_E2"/>
    <property type="match status" value="1"/>
</dbReference>
<dbReference type="AlphaFoldDB" id="A0A1F4VLA7"/>
<dbReference type="InterPro" id="IPR059000">
    <property type="entry name" value="ATPase_P-type_domA"/>
</dbReference>
<dbReference type="Pfam" id="PF00702">
    <property type="entry name" value="Hydrolase"/>
    <property type="match status" value="1"/>
</dbReference>
<dbReference type="GO" id="GO:0016887">
    <property type="term" value="F:ATP hydrolysis activity"/>
    <property type="evidence" value="ECO:0007669"/>
    <property type="project" value="InterPro"/>
</dbReference>
<evidence type="ECO:0000256" key="2">
    <source>
        <dbReference type="ARBA" id="ARBA00022692"/>
    </source>
</evidence>
<dbReference type="PRINTS" id="PR00119">
    <property type="entry name" value="CATATPASE"/>
</dbReference>
<dbReference type="Gene3D" id="3.40.50.1000">
    <property type="entry name" value="HAD superfamily/HAD-like"/>
    <property type="match status" value="1"/>
</dbReference>
<dbReference type="Proteomes" id="UP000177763">
    <property type="component" value="Unassembled WGS sequence"/>
</dbReference>
<protein>
    <recommendedName>
        <fullName evidence="14">Cation-transporting P-type ATPase N-terminal domain-containing protein</fullName>
    </recommendedName>
</protein>
<dbReference type="SUPFAM" id="SSF81653">
    <property type="entry name" value="Calcium ATPase, transduction domain A"/>
    <property type="match status" value="1"/>
</dbReference>
<sequence>MKVLSIKYGKNVLKFDEVRWWNILFRQFKSAFVYLLVIAAIIALVLGERLDAFMIMLFITVNTVLGFTQEYKSEKTLKLLKKFLVRKSQVLRDGKKITIETSDLVPGDIVFIETGNLVPADLRILTENELSIDESSLTGETLPVKKTIEKLKIQTEQLYKAQNIAFSGTSVTQGEGVGIVISIGKESEIGKIAKLAIDSDSESSFEKQINKFSKFTLTLTVVTLLLVFIVHAVFKHGQISIPELAIFSIALAVGVIPEALPVVTTFSLTRGAHKLSKKSVIVKRLSAIEDLGSIQVLCCDKTGTLTQNEMTVSQVNSDNVNLTLFYAAIASNTLNGSKGVDSFDKAVLHNISEEVKGKLDGVKIVSELPFSPDRKRNSVLASINSRNILIVRGAQESVLGEVRNLDQTKVKDLIGWILKEGSAGKRVIAVACKKLNSIKYTEADECNNLEFVGLISFNDPIKASAYEAVHKAEKLGVKIKILTGDSSEVSGTVAKEVGIITRKSDVITGEDFELLSAIEQVKAVEKYDVFARVSPIQKYKIIQLLKNKFEVGFLGDGINDAPALKIANVAIAVEGAADIAIEVSDIILLKQNLQVIVDGIEEGRKTFINTVKYIKSTLASNFGNFYAMAFASLLLDFLPMLPIQILLVNLLSDFPMISVATDSVEDEELRSPRTYNVKSITLIATILGITSTLFDFIMFGAFYRLGPKILQTNWFMGSILTELLLIFSIRTMKPFFKASKAPSKTIFALTFIAAFFTITIPFTAIGRNIFGFIKPTFTQLYIVLIITGIYFATTETVKLLYVKFLDHDR</sequence>
<reference evidence="12 13" key="1">
    <citation type="journal article" date="2016" name="Nat. Commun.">
        <title>Thousands of microbial genomes shed light on interconnected biogeochemical processes in an aquifer system.</title>
        <authorList>
            <person name="Anantharaman K."/>
            <person name="Brown C.T."/>
            <person name="Hug L.A."/>
            <person name="Sharon I."/>
            <person name="Castelle C.J."/>
            <person name="Probst A.J."/>
            <person name="Thomas B.C."/>
            <person name="Singh A."/>
            <person name="Wilkins M.J."/>
            <person name="Karaoz U."/>
            <person name="Brodie E.L."/>
            <person name="Williams K.H."/>
            <person name="Hubbard S.S."/>
            <person name="Banfield J.F."/>
        </authorList>
    </citation>
    <scope>NUCLEOTIDE SEQUENCE [LARGE SCALE GENOMIC DNA]</scope>
</reference>
<evidence type="ECO:0000256" key="3">
    <source>
        <dbReference type="ARBA" id="ARBA00022741"/>
    </source>
</evidence>
<evidence type="ECO:0000259" key="9">
    <source>
        <dbReference type="Pfam" id="PF00122"/>
    </source>
</evidence>
<dbReference type="PRINTS" id="PR00120">
    <property type="entry name" value="HATPASE"/>
</dbReference>
<evidence type="ECO:0000256" key="5">
    <source>
        <dbReference type="ARBA" id="ARBA00022967"/>
    </source>
</evidence>
<feature type="transmembrane region" description="Helical" evidence="8">
    <location>
        <begin position="246"/>
        <end position="268"/>
    </location>
</feature>
<keyword evidence="4" id="KW-0067">ATP-binding</keyword>
<feature type="transmembrane region" description="Helical" evidence="8">
    <location>
        <begin position="215"/>
        <end position="234"/>
    </location>
</feature>
<dbReference type="Gene3D" id="1.20.1110.10">
    <property type="entry name" value="Calcium-transporting ATPase, transmembrane domain"/>
    <property type="match status" value="1"/>
</dbReference>
<dbReference type="SFLD" id="SFLDF00027">
    <property type="entry name" value="p-type_atpase"/>
    <property type="match status" value="1"/>
</dbReference>
<dbReference type="InterPro" id="IPR044492">
    <property type="entry name" value="P_typ_ATPase_HD_dom"/>
</dbReference>
<keyword evidence="3" id="KW-0547">Nucleotide-binding</keyword>
<proteinExistence type="predicted"/>
<evidence type="ECO:0000313" key="12">
    <source>
        <dbReference type="EMBL" id="OGC57924.1"/>
    </source>
</evidence>
<feature type="domain" description="Cation-transporting P-type ATPase N-terminal" evidence="11">
    <location>
        <begin position="7"/>
        <end position="43"/>
    </location>
</feature>
<gene>
    <name evidence="12" type="ORF">A3H26_00640</name>
</gene>
<keyword evidence="6 8" id="KW-1133">Transmembrane helix</keyword>
<evidence type="ECO:0000256" key="6">
    <source>
        <dbReference type="ARBA" id="ARBA00022989"/>
    </source>
</evidence>
<dbReference type="InterPro" id="IPR023299">
    <property type="entry name" value="ATPase_P-typ_cyto_dom_N"/>
</dbReference>
<dbReference type="STRING" id="1802630.A3H26_00640"/>
<keyword evidence="2 8" id="KW-0812">Transmembrane</keyword>
<dbReference type="GO" id="GO:0016020">
    <property type="term" value="C:membrane"/>
    <property type="evidence" value="ECO:0007669"/>
    <property type="project" value="UniProtKB-SubCell"/>
</dbReference>
<dbReference type="Gene3D" id="2.70.150.10">
    <property type="entry name" value="Calcium-transporting ATPase, cytoplasmic transduction domain A"/>
    <property type="match status" value="1"/>
</dbReference>
<dbReference type="Gene3D" id="3.40.1110.10">
    <property type="entry name" value="Calcium-transporting ATPase, cytoplasmic domain N"/>
    <property type="match status" value="1"/>
</dbReference>
<dbReference type="InterPro" id="IPR001757">
    <property type="entry name" value="P_typ_ATPase"/>
</dbReference>
<evidence type="ECO:0000256" key="1">
    <source>
        <dbReference type="ARBA" id="ARBA00004141"/>
    </source>
</evidence>
<dbReference type="SUPFAM" id="SSF56784">
    <property type="entry name" value="HAD-like"/>
    <property type="match status" value="1"/>
</dbReference>
<keyword evidence="5" id="KW-1278">Translocase</keyword>
<accession>A0A1F4VLA7</accession>
<evidence type="ECO:0000259" key="10">
    <source>
        <dbReference type="Pfam" id="PF00689"/>
    </source>
</evidence>
<feature type="domain" description="Cation-transporting P-type ATPase C-terminal" evidence="10">
    <location>
        <begin position="637"/>
        <end position="800"/>
    </location>
</feature>
<dbReference type="InterPro" id="IPR036412">
    <property type="entry name" value="HAD-like_sf"/>
</dbReference>
<evidence type="ECO:0008006" key="14">
    <source>
        <dbReference type="Google" id="ProtNLM"/>
    </source>
</evidence>
<keyword evidence="7 8" id="KW-0472">Membrane</keyword>
<dbReference type="InterPro" id="IPR006068">
    <property type="entry name" value="ATPase_P-typ_cation-transptr_C"/>
</dbReference>
<dbReference type="PANTHER" id="PTHR42861">
    <property type="entry name" value="CALCIUM-TRANSPORTING ATPASE"/>
    <property type="match status" value="1"/>
</dbReference>
<feature type="transmembrane region" description="Helical" evidence="8">
    <location>
        <begin position="28"/>
        <end position="46"/>
    </location>
</feature>
<feature type="transmembrane region" description="Helical" evidence="8">
    <location>
        <begin position="52"/>
        <end position="71"/>
    </location>
</feature>
<dbReference type="EMBL" id="MEVN01000001">
    <property type="protein sequence ID" value="OGC57924.1"/>
    <property type="molecule type" value="Genomic_DNA"/>
</dbReference>
<evidence type="ECO:0000256" key="7">
    <source>
        <dbReference type="ARBA" id="ARBA00023136"/>
    </source>
</evidence>
<dbReference type="Pfam" id="PF00122">
    <property type="entry name" value="E1-E2_ATPase"/>
    <property type="match status" value="1"/>
</dbReference>
<evidence type="ECO:0000259" key="11">
    <source>
        <dbReference type="Pfam" id="PF00690"/>
    </source>
</evidence>
<dbReference type="GO" id="GO:0005524">
    <property type="term" value="F:ATP binding"/>
    <property type="evidence" value="ECO:0007669"/>
    <property type="project" value="UniProtKB-KW"/>
</dbReference>
<dbReference type="InterPro" id="IPR023214">
    <property type="entry name" value="HAD_sf"/>
</dbReference>
<evidence type="ECO:0000313" key="13">
    <source>
        <dbReference type="Proteomes" id="UP000177763"/>
    </source>
</evidence>
<feature type="domain" description="P-type ATPase A" evidence="9">
    <location>
        <begin position="85"/>
        <end position="195"/>
    </location>
</feature>
<feature type="transmembrane region" description="Helical" evidence="8">
    <location>
        <begin position="625"/>
        <end position="647"/>
    </location>
</feature>
<feature type="transmembrane region" description="Helical" evidence="8">
    <location>
        <begin position="777"/>
        <end position="793"/>
    </location>
</feature>
<name>A0A1F4VLA7_UNCKA</name>
<dbReference type="InterPro" id="IPR018303">
    <property type="entry name" value="ATPase_P-typ_P_site"/>
</dbReference>